<dbReference type="PANTHER" id="PTHR24221:SF617">
    <property type="entry name" value="P-GLYCOPROTEIN RELATED"/>
    <property type="match status" value="1"/>
</dbReference>
<dbReference type="Gene3D" id="1.20.1560.10">
    <property type="entry name" value="ABC transporter type 1, transmembrane domain"/>
    <property type="match status" value="1"/>
</dbReference>
<gene>
    <name evidence="7" type="ORF">PENTCL1PPCAC_3470</name>
</gene>
<dbReference type="GO" id="GO:0140359">
    <property type="term" value="F:ABC-type transporter activity"/>
    <property type="evidence" value="ECO:0007669"/>
    <property type="project" value="InterPro"/>
</dbReference>
<dbReference type="PROSITE" id="PS50929">
    <property type="entry name" value="ABC_TM1F"/>
    <property type="match status" value="1"/>
</dbReference>
<evidence type="ECO:0000259" key="6">
    <source>
        <dbReference type="PROSITE" id="PS50929"/>
    </source>
</evidence>
<organism evidence="7 8">
    <name type="scientific">Pristionchus entomophagus</name>
    <dbReference type="NCBI Taxonomy" id="358040"/>
    <lineage>
        <taxon>Eukaryota</taxon>
        <taxon>Metazoa</taxon>
        <taxon>Ecdysozoa</taxon>
        <taxon>Nematoda</taxon>
        <taxon>Chromadorea</taxon>
        <taxon>Rhabditida</taxon>
        <taxon>Rhabditina</taxon>
        <taxon>Diplogasteromorpha</taxon>
        <taxon>Diplogasteroidea</taxon>
        <taxon>Neodiplogasteridae</taxon>
        <taxon>Pristionchus</taxon>
    </lineage>
</organism>
<dbReference type="GO" id="GO:0016020">
    <property type="term" value="C:membrane"/>
    <property type="evidence" value="ECO:0007669"/>
    <property type="project" value="UniProtKB-SubCell"/>
</dbReference>
<comment type="subcellular location">
    <subcellularLocation>
        <location evidence="1">Membrane</location>
        <topology evidence="1">Multi-pass membrane protein</topology>
    </subcellularLocation>
</comment>
<feature type="non-terminal residue" evidence="7">
    <location>
        <position position="1"/>
    </location>
</feature>
<dbReference type="SUPFAM" id="SSF90123">
    <property type="entry name" value="ABC transporter transmembrane region"/>
    <property type="match status" value="1"/>
</dbReference>
<dbReference type="GO" id="GO:0005524">
    <property type="term" value="F:ATP binding"/>
    <property type="evidence" value="ECO:0007669"/>
    <property type="project" value="InterPro"/>
</dbReference>
<sequence length="137" mass="15123">CYFTGKASASVIATIKEQILSRVLHRNAEYFDNPETSNATIVNDISQQPEALLAGLDSRAFLFIYCSTTVIVCDVAALVMCWQMGLIAIVSTILLLISVYLLFVILTGFTEQQSRADRSAELALEIFAHTRTIQIMA</sequence>
<name>A0AAV5SFR2_9BILA</name>
<dbReference type="Proteomes" id="UP001432027">
    <property type="component" value="Unassembled WGS sequence"/>
</dbReference>
<accession>A0AAV5SFR2</accession>
<dbReference type="Pfam" id="PF00664">
    <property type="entry name" value="ABC_membrane"/>
    <property type="match status" value="1"/>
</dbReference>
<feature type="transmembrane region" description="Helical" evidence="5">
    <location>
        <begin position="86"/>
        <end position="109"/>
    </location>
</feature>
<dbReference type="InterPro" id="IPR036640">
    <property type="entry name" value="ABC1_TM_sf"/>
</dbReference>
<comment type="caution">
    <text evidence="7">The sequence shown here is derived from an EMBL/GenBank/DDBJ whole genome shotgun (WGS) entry which is preliminary data.</text>
</comment>
<keyword evidence="8" id="KW-1185">Reference proteome</keyword>
<keyword evidence="2 5" id="KW-0812">Transmembrane</keyword>
<feature type="transmembrane region" description="Helical" evidence="5">
    <location>
        <begin position="60"/>
        <end position="80"/>
    </location>
</feature>
<dbReference type="InterPro" id="IPR011527">
    <property type="entry name" value="ABC1_TM_dom"/>
</dbReference>
<feature type="non-terminal residue" evidence="7">
    <location>
        <position position="137"/>
    </location>
</feature>
<dbReference type="InterPro" id="IPR039421">
    <property type="entry name" value="Type_1_exporter"/>
</dbReference>
<proteinExistence type="predicted"/>
<evidence type="ECO:0000256" key="1">
    <source>
        <dbReference type="ARBA" id="ARBA00004141"/>
    </source>
</evidence>
<keyword evidence="3 5" id="KW-1133">Transmembrane helix</keyword>
<evidence type="ECO:0000256" key="5">
    <source>
        <dbReference type="SAM" id="Phobius"/>
    </source>
</evidence>
<evidence type="ECO:0000256" key="2">
    <source>
        <dbReference type="ARBA" id="ARBA00022692"/>
    </source>
</evidence>
<evidence type="ECO:0000313" key="7">
    <source>
        <dbReference type="EMBL" id="GMS81295.1"/>
    </source>
</evidence>
<evidence type="ECO:0000313" key="8">
    <source>
        <dbReference type="Proteomes" id="UP001432027"/>
    </source>
</evidence>
<feature type="domain" description="ABC transmembrane type-1" evidence="6">
    <location>
        <begin position="2"/>
        <end position="137"/>
    </location>
</feature>
<reference evidence="7" key="1">
    <citation type="submission" date="2023-10" db="EMBL/GenBank/DDBJ databases">
        <title>Genome assembly of Pristionchus species.</title>
        <authorList>
            <person name="Yoshida K."/>
            <person name="Sommer R.J."/>
        </authorList>
    </citation>
    <scope>NUCLEOTIDE SEQUENCE</scope>
    <source>
        <strain evidence="7">RS0144</strain>
    </source>
</reference>
<dbReference type="PANTHER" id="PTHR24221">
    <property type="entry name" value="ATP-BINDING CASSETTE SUB-FAMILY B"/>
    <property type="match status" value="1"/>
</dbReference>
<dbReference type="EMBL" id="BTSX01000001">
    <property type="protein sequence ID" value="GMS81295.1"/>
    <property type="molecule type" value="Genomic_DNA"/>
</dbReference>
<evidence type="ECO:0000256" key="3">
    <source>
        <dbReference type="ARBA" id="ARBA00022989"/>
    </source>
</evidence>
<keyword evidence="4 5" id="KW-0472">Membrane</keyword>
<dbReference type="AlphaFoldDB" id="A0AAV5SFR2"/>
<evidence type="ECO:0000256" key="4">
    <source>
        <dbReference type="ARBA" id="ARBA00023136"/>
    </source>
</evidence>
<protein>
    <recommendedName>
        <fullName evidence="6">ABC transmembrane type-1 domain-containing protein</fullName>
    </recommendedName>
</protein>